<dbReference type="GO" id="GO:0098793">
    <property type="term" value="C:presynapse"/>
    <property type="evidence" value="ECO:0007669"/>
    <property type="project" value="GOC"/>
</dbReference>
<evidence type="ECO:0000256" key="5">
    <source>
        <dbReference type="ARBA" id="ARBA00022801"/>
    </source>
</evidence>
<dbReference type="SMART" id="SM01165">
    <property type="entry name" value="DUF1866"/>
    <property type="match status" value="1"/>
</dbReference>
<dbReference type="GO" id="GO:0004439">
    <property type="term" value="F:phosphatidylinositol-4,5-bisphosphate 5-phosphatase activity"/>
    <property type="evidence" value="ECO:0007669"/>
    <property type="project" value="UniProtKB-EC"/>
</dbReference>
<dbReference type="EC" id="3.1.3.36" evidence="4"/>
<evidence type="ECO:0000256" key="4">
    <source>
        <dbReference type="ARBA" id="ARBA00013044"/>
    </source>
</evidence>
<dbReference type="PANTHER" id="PTHR11200">
    <property type="entry name" value="INOSITOL 5-PHOSPHATASE"/>
    <property type="match status" value="1"/>
</dbReference>
<comment type="similarity">
    <text evidence="2">Belongs to the synaptojanin family.</text>
</comment>
<evidence type="ECO:0000256" key="2">
    <source>
        <dbReference type="ARBA" id="ARBA00008943"/>
    </source>
</evidence>
<dbReference type="Pfam" id="PF02383">
    <property type="entry name" value="Syja_N"/>
    <property type="match status" value="1"/>
</dbReference>
<keyword evidence="5" id="KW-0378">Hydrolase</keyword>
<evidence type="ECO:0000256" key="6">
    <source>
        <dbReference type="SAM" id="MobiDB-lite"/>
    </source>
</evidence>
<feature type="compositionally biased region" description="Polar residues" evidence="6">
    <location>
        <begin position="1055"/>
        <end position="1068"/>
    </location>
</feature>
<dbReference type="Gene3D" id="3.60.10.10">
    <property type="entry name" value="Endonuclease/exonuclease/phosphatase"/>
    <property type="match status" value="1"/>
</dbReference>
<dbReference type="Pfam" id="PF22669">
    <property type="entry name" value="Exo_endo_phos2"/>
    <property type="match status" value="1"/>
</dbReference>
<dbReference type="InterPro" id="IPR036691">
    <property type="entry name" value="Endo/exonu/phosph_ase_sf"/>
</dbReference>
<dbReference type="InterPro" id="IPR002013">
    <property type="entry name" value="SAC_dom"/>
</dbReference>
<dbReference type="GO" id="GO:0046856">
    <property type="term" value="P:phosphatidylinositol dephosphorylation"/>
    <property type="evidence" value="ECO:0007669"/>
    <property type="project" value="InterPro"/>
</dbReference>
<accession>A0A2A2KVC5</accession>
<dbReference type="Gene3D" id="3.30.70.330">
    <property type="match status" value="1"/>
</dbReference>
<sequence>MPCLGEELKKEEEKMKEKGRRVKVGRVEGEEREGGRRRREERERLQSGRQTSAGMSVRGCRVWRRTDQRLPPSVLVEKNGVDGSLLLQNGAITTLDSDATEVEKRLYTKILDSYGLLGVLRISKEEHFLIVVTGVLSVGQIYSSDILKVTNCECVSLMNNASAEDSDPRISDIQRLLSSGMFYFSSNPAYDLTRSAQHRHNQKGSDIRFFWNRTLHYPLEKYGIETTQWALKCIAGSVLIRVVYAGAKTGKVALLSRLSYERVGTRFNVRGANYLGKVANFVETEQLMVFDEGECSLLQVRGSIPLFWEQPGVQVGSHKVKLRAFETSAPAYHRHLSQLREQYENAAIVNLLGLKEGERIVADAFRTAHKNSQFANSVEFIDFDYHSQMRSSKDNIRTLIGKLTPLLEKYSFFVSIDNQIKQQQKGVLRVNCLDCLDRTNSVETVVGLMMIKQQVAALSLNSTGKSIDQRIEEIFKDLWIKDASRSIARTIQNNLLDSSKQESFDLLLSGICADTRLYDRAVNLLPPPLIQEYPEAVDRLVERTREITQPNPIKIFAGTWNVNGGKNIHNIAFRGEANLSDWIFPNTRLVSVDTMDETPDIVAIGVEELVDLNASNMVKASTTNQRLWCDSIRRTLAEKADYILLGSEQLVGVCLFLFMRPHLAPFMKDFAVCSVKTGMGGATGNKGSVAFRIVVHSTSICFVCSHFAAGQNEIRDRNDDFQTAVRKIRFPQGKDIPAHDVIIWMGDFNYRINLSGDEVKEAVRTGQLDRIVPHDQLGQQKAQNLTFPGFEEGPLTFAPTYKYDTFSDDYDTSEKCRTPAWTDRILWREQRRPNEQTRLIRYYRSELKTSDHRPVGALFSINLNKIDTSKCLNLLEDVISCMGPPDATLIVSIEGRKAFPHTLFGEILKQLNELHIRLLLSKYEEGELWLIVNSGECALAVLSIDGLTIGNEKLHVRLKSPDWAYALKPPLSVEDLEDEADQIVNCTSKSDQTAAFEFDDDEDEVSMRMSNLPLSSSPIPSVPSVPSLPVLPPERSSSRGSTPVSLAPLDWPENGNGNTQAPPTMPRNSSFPTRPAPLPPAVPSAFSQMSSTQPPCPAPAPPQVPIRGPPPPVPPQRPQMPVIPPRPSAYQPPQLIVMTCEYLPFESTERLAWVNRRLMQIVRRNVPLALRGRLQIRTMEIDLETQNKYRTFFYCAVPVNILLTTIIRISTADVNSHVYWEKFAVEKANLAASEQEVPPVNLRLLLSRADIDELKLENFPGMSREQFWKAIDLLSTSRAAVRQKTISNFELNFDVDDIERCETSPFMHKDVKSFEITIGEQSLMTKLFQIPHFRDTEWIVFGVDATRCATIPLTGVRKLYVRESHIHFQTFLKNFLRILPLVEKWIFEDVPVENEKWNWSGIERMLKSTQGLKWSFKTVSYKYRRYEIRSLNHVWHLDISRVYRDSFYLEINGIQ</sequence>
<comment type="similarity">
    <text evidence="3">In the central section; belongs to the inositol 1,4,5-trisphosphate 5-phosphatase family.</text>
</comment>
<dbReference type="SUPFAM" id="SSF56219">
    <property type="entry name" value="DNase I-like"/>
    <property type="match status" value="1"/>
</dbReference>
<comment type="catalytic activity">
    <reaction evidence="1">
        <text>a 1,2-diacyl-sn-glycero-3-phospho-(1D-myo-inositol-4,5-bisphosphate) + H2O = a 1,2-diacyl-sn-glycero-3-phospho-(1D-myo-inositol 4-phosphate) + phosphate</text>
        <dbReference type="Rhea" id="RHEA:22764"/>
        <dbReference type="ChEBI" id="CHEBI:15377"/>
        <dbReference type="ChEBI" id="CHEBI:43474"/>
        <dbReference type="ChEBI" id="CHEBI:58178"/>
        <dbReference type="ChEBI" id="CHEBI:58456"/>
        <dbReference type="EC" id="3.1.3.36"/>
    </reaction>
</comment>
<gene>
    <name evidence="8" type="ORF">WR25_05921</name>
</gene>
<evidence type="ECO:0000313" key="8">
    <source>
        <dbReference type="EMBL" id="PAV77891.1"/>
    </source>
</evidence>
<comment type="caution">
    <text evidence="8">The sequence shown here is derived from an EMBL/GenBank/DDBJ whole genome shotgun (WGS) entry which is preliminary data.</text>
</comment>
<dbReference type="InterPro" id="IPR046985">
    <property type="entry name" value="IP5"/>
</dbReference>
<dbReference type="SMART" id="SM00128">
    <property type="entry name" value="IPPc"/>
    <property type="match status" value="1"/>
</dbReference>
<dbReference type="GO" id="GO:0048488">
    <property type="term" value="P:synaptic vesicle endocytosis"/>
    <property type="evidence" value="ECO:0007669"/>
    <property type="project" value="TreeGrafter"/>
</dbReference>
<keyword evidence="9" id="KW-1185">Reference proteome</keyword>
<name>A0A2A2KVC5_9BILA</name>
<dbReference type="PROSITE" id="PS50275">
    <property type="entry name" value="SAC"/>
    <property type="match status" value="1"/>
</dbReference>
<evidence type="ECO:0000313" key="9">
    <source>
        <dbReference type="Proteomes" id="UP000218231"/>
    </source>
</evidence>
<dbReference type="Proteomes" id="UP000218231">
    <property type="component" value="Unassembled WGS sequence"/>
</dbReference>
<dbReference type="Pfam" id="PF08952">
    <property type="entry name" value="DUF1866"/>
    <property type="match status" value="1"/>
</dbReference>
<feature type="compositionally biased region" description="Pro residues" evidence="6">
    <location>
        <begin position="1094"/>
        <end position="1119"/>
    </location>
</feature>
<organism evidence="8 9">
    <name type="scientific">Diploscapter pachys</name>
    <dbReference type="NCBI Taxonomy" id="2018661"/>
    <lineage>
        <taxon>Eukaryota</taxon>
        <taxon>Metazoa</taxon>
        <taxon>Ecdysozoa</taxon>
        <taxon>Nematoda</taxon>
        <taxon>Chromadorea</taxon>
        <taxon>Rhabditida</taxon>
        <taxon>Rhabditina</taxon>
        <taxon>Rhabditomorpha</taxon>
        <taxon>Rhabditoidea</taxon>
        <taxon>Rhabditidae</taxon>
        <taxon>Diploscapter</taxon>
    </lineage>
</organism>
<dbReference type="PANTHER" id="PTHR11200:SF257">
    <property type="entry name" value="PHOSPHOINOSITIDE 5-PHOSPHATASE"/>
    <property type="match status" value="1"/>
</dbReference>
<evidence type="ECO:0000259" key="7">
    <source>
        <dbReference type="PROSITE" id="PS50275"/>
    </source>
</evidence>
<reference evidence="8 9" key="1">
    <citation type="journal article" date="2017" name="Curr. Biol.">
        <title>Genome architecture and evolution of a unichromosomal asexual nematode.</title>
        <authorList>
            <person name="Fradin H."/>
            <person name="Zegar C."/>
            <person name="Gutwein M."/>
            <person name="Lucas J."/>
            <person name="Kovtun M."/>
            <person name="Corcoran D."/>
            <person name="Baugh L.R."/>
            <person name="Kiontke K."/>
            <person name="Gunsalus K."/>
            <person name="Fitch D.H."/>
            <person name="Piano F."/>
        </authorList>
    </citation>
    <scope>NUCLEOTIDE SEQUENCE [LARGE SCALE GENOMIC DNA]</scope>
    <source>
        <strain evidence="8">PF1309</strain>
    </source>
</reference>
<dbReference type="EMBL" id="LIAE01007640">
    <property type="protein sequence ID" value="PAV77891.1"/>
    <property type="molecule type" value="Genomic_DNA"/>
</dbReference>
<feature type="region of interest" description="Disordered" evidence="6">
    <location>
        <begin position="1"/>
        <end position="54"/>
    </location>
</feature>
<feature type="compositionally biased region" description="Basic and acidic residues" evidence="6">
    <location>
        <begin position="25"/>
        <end position="46"/>
    </location>
</feature>
<dbReference type="OrthoDB" id="1925875at2759"/>
<feature type="compositionally biased region" description="Basic and acidic residues" evidence="6">
    <location>
        <begin position="1"/>
        <end position="16"/>
    </location>
</feature>
<evidence type="ECO:0000256" key="1">
    <source>
        <dbReference type="ARBA" id="ARBA00001786"/>
    </source>
</evidence>
<dbReference type="STRING" id="2018661.A0A2A2KVC5"/>
<dbReference type="InterPro" id="IPR015047">
    <property type="entry name" value="SYNJ1/2_RRM"/>
</dbReference>
<proteinExistence type="inferred from homology"/>
<protein>
    <recommendedName>
        <fullName evidence="4">phosphoinositide 5-phosphatase</fullName>
        <ecNumber evidence="4">3.1.3.36</ecNumber>
    </recommendedName>
</protein>
<feature type="domain" description="SAC" evidence="7">
    <location>
        <begin position="173"/>
        <end position="483"/>
    </location>
</feature>
<feature type="compositionally biased region" description="Low complexity" evidence="6">
    <location>
        <begin position="1011"/>
        <end position="1028"/>
    </location>
</feature>
<dbReference type="InterPro" id="IPR012677">
    <property type="entry name" value="Nucleotide-bd_a/b_plait_sf"/>
</dbReference>
<dbReference type="InterPro" id="IPR000300">
    <property type="entry name" value="IPPc"/>
</dbReference>
<evidence type="ECO:0000256" key="3">
    <source>
        <dbReference type="ARBA" id="ARBA00009678"/>
    </source>
</evidence>
<feature type="region of interest" description="Disordered" evidence="6">
    <location>
        <begin position="1011"/>
        <end position="1119"/>
    </location>
</feature>